<feature type="chain" id="PRO_5017688928" evidence="2">
    <location>
        <begin position="21"/>
        <end position="710"/>
    </location>
</feature>
<feature type="signal peptide" evidence="2">
    <location>
        <begin position="1"/>
        <end position="20"/>
    </location>
</feature>
<dbReference type="RefSeq" id="WP_115939337.1">
    <property type="nucleotide sequence ID" value="NZ_QRDW01000017.1"/>
</dbReference>
<feature type="region of interest" description="Disordered" evidence="1">
    <location>
        <begin position="155"/>
        <end position="222"/>
    </location>
</feature>
<dbReference type="EMBL" id="QRDW01000017">
    <property type="protein sequence ID" value="RED44114.1"/>
    <property type="molecule type" value="Genomic_DNA"/>
</dbReference>
<gene>
    <name evidence="3" type="ORF">DFP90_11717</name>
</gene>
<feature type="compositionally biased region" description="Low complexity" evidence="1">
    <location>
        <begin position="172"/>
        <end position="188"/>
    </location>
</feature>
<dbReference type="Proteomes" id="UP000256845">
    <property type="component" value="Unassembled WGS sequence"/>
</dbReference>
<comment type="caution">
    <text evidence="3">The sequence shown here is derived from an EMBL/GenBank/DDBJ whole genome shotgun (WGS) entry which is preliminary data.</text>
</comment>
<evidence type="ECO:0000256" key="2">
    <source>
        <dbReference type="SAM" id="SignalP"/>
    </source>
</evidence>
<feature type="compositionally biased region" description="Basic and acidic residues" evidence="1">
    <location>
        <begin position="158"/>
        <end position="170"/>
    </location>
</feature>
<dbReference type="OrthoDB" id="7669659at2"/>
<proteinExistence type="predicted"/>
<accession>A0A3D9H3P0</accession>
<keyword evidence="4" id="KW-1185">Reference proteome</keyword>
<evidence type="ECO:0000313" key="4">
    <source>
        <dbReference type="Proteomes" id="UP000256845"/>
    </source>
</evidence>
<feature type="compositionally biased region" description="Basic and acidic residues" evidence="1">
    <location>
        <begin position="195"/>
        <end position="204"/>
    </location>
</feature>
<dbReference type="AlphaFoldDB" id="A0A3D9H3P0"/>
<sequence length="710" mass="77992">MLKELMIGISLIAAPSMAFAQTSTVTPPATESTSLGSQTDSLTRATFLTNKTISIAAPSRVSASIAKISNDTRLAGKDLSKIEISGHSIPQKGTNKADVKWTTVENTETTRRKLLTDPLESTIEVESGTDLPSSTLEAEGDHDKLVEAILGLLEDTGEEKPVVQEEEQQKDASTSGGSAPSSGNSTAPETTSDFKTPEVIKESSEAEPVEITSITSEGCEPRIDEAQGKVITQVQTLKNGTPSGDCSDSLETFEISKDYLVCPDVTDISNRTANPAYRRYYVGSDLAVAYLDTQCVSDTDVTYTMLEEGTSCGWRMDTTSRTAIKQVLIYYINQNGQRQEMTGCQDSQDEAAFDMVQDPTLCELRHDSGMAYQRAKWTWVYNEEYKASSICEDTGVTFAHFEDRSVCDYAWNVETSQAWPQSRTAYVDDKNKTNYIDASCSPMLEFAQDLLKTTDGCVGVFEDDFASNVTYATQRHYYIDGNNTPQYVNQCAKDDTLQYPLQTRVNGYECHDDKLQCDPKTELYAVVNGAEFIRSEAQVRDGATPVPYTYIAEADIPDEVSYIGCDKTTTTVRTEQYLRPDGEQINKIIGVGDTVGPVFACTVTAAPYWKLQGVTTHAALIRYQNVHGYEIGTNCGASRTDLAHVAWSVAIFKGFRPVSREDGWFGEQESVNFLYQVQYSCPPSSDPGAAPTGYADTLYNQSEADGKEGW</sequence>
<reference evidence="3 4" key="1">
    <citation type="submission" date="2018-07" db="EMBL/GenBank/DDBJ databases">
        <title>Genomic Encyclopedia of Type Strains, Phase III (KMG-III): the genomes of soil and plant-associated and newly described type strains.</title>
        <authorList>
            <person name="Whitman W."/>
        </authorList>
    </citation>
    <scope>NUCLEOTIDE SEQUENCE [LARGE SCALE GENOMIC DNA]</scope>
    <source>
        <strain evidence="3 4">CECT 8488</strain>
    </source>
</reference>
<evidence type="ECO:0000256" key="1">
    <source>
        <dbReference type="SAM" id="MobiDB-lite"/>
    </source>
</evidence>
<keyword evidence="2" id="KW-0732">Signal</keyword>
<organism evidence="3 4">
    <name type="scientific">Aestuariispira insulae</name>
    <dbReference type="NCBI Taxonomy" id="1461337"/>
    <lineage>
        <taxon>Bacteria</taxon>
        <taxon>Pseudomonadati</taxon>
        <taxon>Pseudomonadota</taxon>
        <taxon>Alphaproteobacteria</taxon>
        <taxon>Rhodospirillales</taxon>
        <taxon>Kiloniellaceae</taxon>
        <taxon>Aestuariispira</taxon>
    </lineage>
</organism>
<evidence type="ECO:0000313" key="3">
    <source>
        <dbReference type="EMBL" id="RED44114.1"/>
    </source>
</evidence>
<feature type="region of interest" description="Disordered" evidence="1">
    <location>
        <begin position="683"/>
        <end position="710"/>
    </location>
</feature>
<protein>
    <submittedName>
        <fullName evidence="3">Uncharacterized protein</fullName>
    </submittedName>
</protein>
<name>A0A3D9H3P0_9PROT</name>